<accession>A0AAW2YV23</accession>
<feature type="transmembrane region" description="Helical" evidence="1">
    <location>
        <begin position="162"/>
        <end position="185"/>
    </location>
</feature>
<keyword evidence="1" id="KW-1133">Transmembrane helix</keyword>
<keyword evidence="1" id="KW-0812">Transmembrane</keyword>
<proteinExistence type="predicted"/>
<comment type="caution">
    <text evidence="2">The sequence shown here is derived from an EMBL/GenBank/DDBJ whole genome shotgun (WGS) entry which is preliminary data.</text>
</comment>
<keyword evidence="2" id="KW-0966">Cell projection</keyword>
<dbReference type="EMBL" id="JAOPGA020000744">
    <property type="protein sequence ID" value="KAL0481278.1"/>
    <property type="molecule type" value="Genomic_DNA"/>
</dbReference>
<sequence length="195" mass="22329">MFPLAETIEDKSKSPKIIVFCLSAFVATLSILCYITTLSHELYTLLPLDMYFGLSKDDLGRLLNEYTKEGRFYYVCCALFELFVYIPCYTSNVITANALYRQSGLPKKLWYSLPIASLLDYVETLLLLYAAWTFDNNPANAIKLSNNASYFLFHIQKVKWCVGYFFILTVVVSLCVIAIHNLNCVRFTSNKSKSH</sequence>
<evidence type="ECO:0000313" key="3">
    <source>
        <dbReference type="Proteomes" id="UP001431209"/>
    </source>
</evidence>
<protein>
    <submittedName>
        <fullName evidence="2">Flagellar M-ring protein</fullName>
    </submittedName>
</protein>
<feature type="transmembrane region" description="Helical" evidence="1">
    <location>
        <begin position="17"/>
        <end position="37"/>
    </location>
</feature>
<evidence type="ECO:0000256" key="1">
    <source>
        <dbReference type="SAM" id="Phobius"/>
    </source>
</evidence>
<feature type="transmembrane region" description="Helical" evidence="1">
    <location>
        <begin position="72"/>
        <end position="89"/>
    </location>
</feature>
<keyword evidence="2" id="KW-0282">Flagellum</keyword>
<keyword evidence="1" id="KW-0472">Membrane</keyword>
<keyword evidence="2" id="KW-0969">Cilium</keyword>
<feature type="transmembrane region" description="Helical" evidence="1">
    <location>
        <begin position="109"/>
        <end position="132"/>
    </location>
</feature>
<reference evidence="2 3" key="1">
    <citation type="submission" date="2024-03" db="EMBL/GenBank/DDBJ databases">
        <title>The Acrasis kona genome and developmental transcriptomes reveal deep origins of eukaryotic multicellular pathways.</title>
        <authorList>
            <person name="Sheikh S."/>
            <person name="Fu C.-J."/>
            <person name="Brown M.W."/>
            <person name="Baldauf S.L."/>
        </authorList>
    </citation>
    <scope>NUCLEOTIDE SEQUENCE [LARGE SCALE GENOMIC DNA]</scope>
    <source>
        <strain evidence="2 3">ATCC MYA-3509</strain>
    </source>
</reference>
<keyword evidence="3" id="KW-1185">Reference proteome</keyword>
<name>A0AAW2YV23_9EUKA</name>
<dbReference type="Proteomes" id="UP001431209">
    <property type="component" value="Unassembled WGS sequence"/>
</dbReference>
<dbReference type="AlphaFoldDB" id="A0AAW2YV23"/>
<gene>
    <name evidence="2" type="ORF">AKO1_012779</name>
</gene>
<evidence type="ECO:0000313" key="2">
    <source>
        <dbReference type="EMBL" id="KAL0481278.1"/>
    </source>
</evidence>
<organism evidence="2 3">
    <name type="scientific">Acrasis kona</name>
    <dbReference type="NCBI Taxonomy" id="1008807"/>
    <lineage>
        <taxon>Eukaryota</taxon>
        <taxon>Discoba</taxon>
        <taxon>Heterolobosea</taxon>
        <taxon>Tetramitia</taxon>
        <taxon>Eutetramitia</taxon>
        <taxon>Acrasidae</taxon>
        <taxon>Acrasis</taxon>
    </lineage>
</organism>